<keyword evidence="2" id="KW-1185">Reference proteome</keyword>
<sequence>MKELQDNAKAAQQDPNNVEKLQEIKDGQYVELSVMAQFFF</sequence>
<protein>
    <submittedName>
        <fullName evidence="1">Manganese catalase family protein</fullName>
    </submittedName>
</protein>
<proteinExistence type="predicted"/>
<dbReference type="Proteomes" id="UP000830326">
    <property type="component" value="Chromosome"/>
</dbReference>
<accession>A0ABY4H6E3</accession>
<evidence type="ECO:0000313" key="2">
    <source>
        <dbReference type="Proteomes" id="UP000830326"/>
    </source>
</evidence>
<dbReference type="InterPro" id="IPR007760">
    <property type="entry name" value="Mn_catalase"/>
</dbReference>
<reference evidence="1" key="1">
    <citation type="submission" date="2022-04" db="EMBL/GenBank/DDBJ databases">
        <title>Halobacillus sp. isolated from saltern.</title>
        <authorList>
            <person name="Won M."/>
            <person name="Lee C.-M."/>
            <person name="Woen H.-Y."/>
            <person name="Kwon S.-W."/>
        </authorList>
    </citation>
    <scope>NUCLEOTIDE SEQUENCE</scope>
    <source>
        <strain evidence="1">SSHM10-5</strain>
    </source>
</reference>
<organism evidence="1 2">
    <name type="scientific">Halobacillus amylolyticus</name>
    <dbReference type="NCBI Taxonomy" id="2932259"/>
    <lineage>
        <taxon>Bacteria</taxon>
        <taxon>Bacillati</taxon>
        <taxon>Bacillota</taxon>
        <taxon>Bacilli</taxon>
        <taxon>Bacillales</taxon>
        <taxon>Bacillaceae</taxon>
        <taxon>Halobacillus</taxon>
    </lineage>
</organism>
<dbReference type="Pfam" id="PF05067">
    <property type="entry name" value="Mn_catalase"/>
    <property type="match status" value="1"/>
</dbReference>
<name>A0ABY4H6E3_9BACI</name>
<dbReference type="EMBL" id="CP095075">
    <property type="protein sequence ID" value="UOR10436.1"/>
    <property type="molecule type" value="Genomic_DNA"/>
</dbReference>
<gene>
    <name evidence="1" type="ORF">MUO15_12135</name>
</gene>
<evidence type="ECO:0000313" key="1">
    <source>
        <dbReference type="EMBL" id="UOR10436.1"/>
    </source>
</evidence>
<dbReference type="RefSeq" id="WP_245029541.1">
    <property type="nucleotide sequence ID" value="NZ_CP095075.1"/>
</dbReference>